<dbReference type="Pfam" id="PF22666">
    <property type="entry name" value="Glyco_hydro_2_N2"/>
    <property type="match status" value="1"/>
</dbReference>
<keyword evidence="2" id="KW-0378">Hydrolase</keyword>
<dbReference type="Pfam" id="PF18368">
    <property type="entry name" value="Ig_GlcNase"/>
    <property type="match status" value="1"/>
</dbReference>
<reference evidence="8 9" key="1">
    <citation type="submission" date="2019-06" db="EMBL/GenBank/DDBJ databases">
        <title>Draft genome sequence of the filamentous fungus Phialemoniopsis curvata isolated from diesel fuel.</title>
        <authorList>
            <person name="Varaljay V.A."/>
            <person name="Lyon W.J."/>
            <person name="Crouch A.L."/>
            <person name="Drake C.E."/>
            <person name="Hollomon J.M."/>
            <person name="Nadeau L.J."/>
            <person name="Nunn H.S."/>
            <person name="Stevenson B.S."/>
            <person name="Bojanowski C.L."/>
            <person name="Crookes-Goodson W.J."/>
        </authorList>
    </citation>
    <scope>NUCLEOTIDE SEQUENCE [LARGE SCALE GENOMIC DNA]</scope>
    <source>
        <strain evidence="8 9">D216</strain>
    </source>
</reference>
<dbReference type="InParanoid" id="A0A507BKF2"/>
<dbReference type="GeneID" id="41979439"/>
<dbReference type="PANTHER" id="PTHR43536:SF1">
    <property type="entry name" value="MANNOSYLGLYCOPROTEIN ENDO-BETA-MANNOSIDASE"/>
    <property type="match status" value="1"/>
</dbReference>
<dbReference type="PANTHER" id="PTHR43536">
    <property type="entry name" value="MANNOSYLGLYCOPROTEIN ENDO-BETA-MANNOSIDASE"/>
    <property type="match status" value="1"/>
</dbReference>
<dbReference type="EMBL" id="SKBQ01000129">
    <property type="protein sequence ID" value="TPX17929.1"/>
    <property type="molecule type" value="Genomic_DNA"/>
</dbReference>
<dbReference type="Proteomes" id="UP000319257">
    <property type="component" value="Unassembled WGS sequence"/>
</dbReference>
<evidence type="ECO:0000256" key="3">
    <source>
        <dbReference type="ARBA" id="ARBA00023295"/>
    </source>
</evidence>
<dbReference type="AlphaFoldDB" id="A0A507BKF2"/>
<dbReference type="InterPro" id="IPR041351">
    <property type="entry name" value="Ig_GlcNase"/>
</dbReference>
<dbReference type="SUPFAM" id="SSF51445">
    <property type="entry name" value="(Trans)glycosidases"/>
    <property type="match status" value="1"/>
</dbReference>
<evidence type="ECO:0000313" key="9">
    <source>
        <dbReference type="Proteomes" id="UP000319257"/>
    </source>
</evidence>
<keyword evidence="3" id="KW-0326">Glycosidase</keyword>
<dbReference type="InterPro" id="IPR043534">
    <property type="entry name" value="EBDG/EBM"/>
</dbReference>
<feature type="chain" id="PRO_5021242194" evidence="4">
    <location>
        <begin position="24"/>
        <end position="892"/>
    </location>
</feature>
<sequence length="892" mass="98439">MRIQLASISAIAFAGAGAAQAAAAPLVSEAGQRAPIPSWDLQSSAKAGDDLSKISQASQDTSSWHHADVSRCTVMACLIKAGVYNDSELFYSDNLDRFDASPFRVPWIYRSEFALQKEPAQGRHFFLHTHGITSCADVFLNGKEVANKTAQAGAYGGHVYDVSELVVADGNALAVRAYPTDYQYDFGVGFVDWNPSPPDNGTGVWREVVLRQTGPVSLGDLRIVTALPEPVGSSAYVTLKATARNLEDHEVTFVANGDVSLADGGSARALSNTYTVGPKESVEINLTTDYANPPLWWPKPWGEPTLHKAQVTVSVDGAISDKSEEKKFGLRTVSSVLNKHNDTQFFVNGHPFQVLGGGYSSDMFLRFDPDRFTTEVKYMLDMGQNTVRLEGKMEHPELYEIADSLGLMVIAGWECCDKFEAWKYNEDLPVNPPAVWSDADYDIAKAQMLHEAAMMQNHPSMLAFLVGSDYWPDDRATAIYVDAAKAADLDVPIIASASKRSYPKALGPSGMKMDGPYDWVPPNYWWDTEPADERLGSSFGFGSELGAGVGTPELNSLKRFLSAADMDDLWRRPDKGLYHMSTKVSSFYDRKIYNGGLWRRYGAPASLEDYLLKAQMADYEATRAQYEGYAGMWSAGRPATGLIYWMLSNAWPSLHWNQYDYYLHVGGSFYGSKVGSRMEHVAYDYVRKSVWLIDRHISNPDDTARTVSVELLGLDGKAISTSTISARTGPNASKNIGAVKGVESIKDVGLLRLVLSDSKNITISRNVYWLSKTMDKLDWDDSSWYHTPVTQYVDFTALNRMKTAEVSVSTKACGSTGKGRAVVLENQSDIPAVFIRVNLVTKGGQDVTPVYWSDNYVTLWPHEKMELKVKSEDLTGAIQVSGKNVKKFDIEL</sequence>
<evidence type="ECO:0000256" key="4">
    <source>
        <dbReference type="SAM" id="SignalP"/>
    </source>
</evidence>
<evidence type="ECO:0000259" key="7">
    <source>
        <dbReference type="Pfam" id="PF22666"/>
    </source>
</evidence>
<feature type="domain" description="Glycoside hydrolase family 2 immunoglobulin-like beta-sandwich" evidence="5">
    <location>
        <begin position="219"/>
        <end position="331"/>
    </location>
</feature>
<keyword evidence="9" id="KW-1185">Reference proteome</keyword>
<gene>
    <name evidence="8" type="ORF">E0L32_011992</name>
</gene>
<dbReference type="SUPFAM" id="SSF49303">
    <property type="entry name" value="beta-Galactosidase/glucuronidase domain"/>
    <property type="match status" value="3"/>
</dbReference>
<dbReference type="InterPro" id="IPR017853">
    <property type="entry name" value="GH"/>
</dbReference>
<dbReference type="SUPFAM" id="SSF49785">
    <property type="entry name" value="Galactose-binding domain-like"/>
    <property type="match status" value="1"/>
</dbReference>
<dbReference type="GO" id="GO:0004553">
    <property type="term" value="F:hydrolase activity, hydrolyzing O-glycosyl compounds"/>
    <property type="evidence" value="ECO:0007669"/>
    <property type="project" value="InterPro"/>
</dbReference>
<dbReference type="InterPro" id="IPR013783">
    <property type="entry name" value="Ig-like_fold"/>
</dbReference>
<dbReference type="OrthoDB" id="408532at2759"/>
<dbReference type="InterPro" id="IPR054593">
    <property type="entry name" value="Beta-mannosidase-like_N2"/>
</dbReference>
<name>A0A507BKF2_9PEZI</name>
<dbReference type="InterPro" id="IPR006102">
    <property type="entry name" value="Ig-like_GH2"/>
</dbReference>
<evidence type="ECO:0000256" key="1">
    <source>
        <dbReference type="ARBA" id="ARBA00007401"/>
    </source>
</evidence>
<dbReference type="Gene3D" id="2.60.40.10">
    <property type="entry name" value="Immunoglobulins"/>
    <property type="match status" value="3"/>
</dbReference>
<feature type="domain" description="Exo-beta-D-glucosaminidase Ig-fold" evidence="6">
    <location>
        <begin position="784"/>
        <end position="885"/>
    </location>
</feature>
<dbReference type="InterPro" id="IPR008979">
    <property type="entry name" value="Galactose-bd-like_sf"/>
</dbReference>
<dbReference type="STRING" id="1093900.A0A507BKF2"/>
<organism evidence="8 9">
    <name type="scientific">Thyridium curvatum</name>
    <dbReference type="NCBI Taxonomy" id="1093900"/>
    <lineage>
        <taxon>Eukaryota</taxon>
        <taxon>Fungi</taxon>
        <taxon>Dikarya</taxon>
        <taxon>Ascomycota</taxon>
        <taxon>Pezizomycotina</taxon>
        <taxon>Sordariomycetes</taxon>
        <taxon>Sordariomycetidae</taxon>
        <taxon>Thyridiales</taxon>
        <taxon>Thyridiaceae</taxon>
        <taxon>Thyridium</taxon>
    </lineage>
</organism>
<evidence type="ECO:0000259" key="6">
    <source>
        <dbReference type="Pfam" id="PF18368"/>
    </source>
</evidence>
<dbReference type="InterPro" id="IPR036156">
    <property type="entry name" value="Beta-gal/glucu_dom_sf"/>
</dbReference>
<evidence type="ECO:0000256" key="2">
    <source>
        <dbReference type="ARBA" id="ARBA00022801"/>
    </source>
</evidence>
<dbReference type="RefSeq" id="XP_030999640.1">
    <property type="nucleotide sequence ID" value="XM_031134784.1"/>
</dbReference>
<evidence type="ECO:0000313" key="8">
    <source>
        <dbReference type="EMBL" id="TPX17929.1"/>
    </source>
</evidence>
<protein>
    <submittedName>
        <fullName evidence="8">Uncharacterized protein</fullName>
    </submittedName>
</protein>
<comment type="caution">
    <text evidence="8">The sequence shown here is derived from an EMBL/GenBank/DDBJ whole genome shotgun (WGS) entry which is preliminary data.</text>
</comment>
<keyword evidence="4" id="KW-0732">Signal</keyword>
<accession>A0A507BKF2</accession>
<evidence type="ECO:0000259" key="5">
    <source>
        <dbReference type="Pfam" id="PF00703"/>
    </source>
</evidence>
<feature type="domain" description="Beta-mannosidase-like galactose-binding" evidence="7">
    <location>
        <begin position="59"/>
        <end position="179"/>
    </location>
</feature>
<dbReference type="GO" id="GO:0005975">
    <property type="term" value="P:carbohydrate metabolic process"/>
    <property type="evidence" value="ECO:0007669"/>
    <property type="project" value="InterPro"/>
</dbReference>
<dbReference type="Gene3D" id="3.20.20.80">
    <property type="entry name" value="Glycosidases"/>
    <property type="match status" value="1"/>
</dbReference>
<dbReference type="Gene3D" id="2.60.120.260">
    <property type="entry name" value="Galactose-binding domain-like"/>
    <property type="match status" value="1"/>
</dbReference>
<feature type="signal peptide" evidence="4">
    <location>
        <begin position="1"/>
        <end position="23"/>
    </location>
</feature>
<proteinExistence type="inferred from homology"/>
<comment type="similarity">
    <text evidence="1">Belongs to the glycosyl hydrolase 2 family.</text>
</comment>
<dbReference type="Pfam" id="PF00703">
    <property type="entry name" value="Glyco_hydro_2"/>
    <property type="match status" value="1"/>
</dbReference>